<name>A0A0Q4B0Z3_9BACT</name>
<reference evidence="1" key="1">
    <citation type="submission" date="2015-08" db="EMBL/GenBank/DDBJ databases">
        <title>Candidatus Bacteriodes Periocalifornicus.</title>
        <authorList>
            <person name="McLean J.S."/>
            <person name="Kelley S."/>
        </authorList>
    </citation>
    <scope>NUCLEOTIDE SEQUENCE [LARGE SCALE GENOMIC DNA]</scope>
    <source>
        <strain evidence="1">12B</strain>
    </source>
</reference>
<evidence type="ECO:0000313" key="2">
    <source>
        <dbReference type="Proteomes" id="UP000054172"/>
    </source>
</evidence>
<keyword evidence="2" id="KW-1185">Reference proteome</keyword>
<sequence length="151" mass="16061">MRTFIAGALVVLSVVFCTILSRGRSVEIESHESPLLAKIPVVSEGWRCVGKEGICGVTRFGTKLVGQLVEYRGDTSGLDGREERNASSSLGDSLVSANVVIGGSDDEEFFADRGNTPDSAGKAAVRKPGCYGTGFCGTTKEGKRLEGKWRE</sequence>
<accession>A0A0Q4B0Z3</accession>
<dbReference type="PATRIC" id="fig|1702214.3.peg.1836"/>
<dbReference type="Proteomes" id="UP000054172">
    <property type="component" value="Unassembled WGS sequence"/>
</dbReference>
<proteinExistence type="predicted"/>
<evidence type="ECO:0000313" key="1">
    <source>
        <dbReference type="EMBL" id="KQM08943.1"/>
    </source>
</evidence>
<protein>
    <submittedName>
        <fullName evidence="1">Uncharacterized protein</fullName>
    </submittedName>
</protein>
<dbReference type="EMBL" id="LIIK01000017">
    <property type="protein sequence ID" value="KQM08943.1"/>
    <property type="molecule type" value="Genomic_DNA"/>
</dbReference>
<gene>
    <name evidence="1" type="ORF">AL399_04625</name>
</gene>
<dbReference type="AlphaFoldDB" id="A0A0Q4B0Z3"/>
<organism evidence="1 2">
    <name type="scientific">Candidatus [Bacteroides] periocalifornicus</name>
    <dbReference type="NCBI Taxonomy" id="1702214"/>
    <lineage>
        <taxon>Bacteria</taxon>
        <taxon>Pseudomonadati</taxon>
        <taxon>Bacteroidota</taxon>
    </lineage>
</organism>
<comment type="caution">
    <text evidence="1">The sequence shown here is derived from an EMBL/GenBank/DDBJ whole genome shotgun (WGS) entry which is preliminary data.</text>
</comment>